<geneLocation type="plasmid" evidence="1 2">
    <name>pRgalR602c</name>
</geneLocation>
<keyword evidence="1" id="KW-0614">Plasmid</keyword>
<sequence length="83" mass="9464">MSVNQILNWPQQKTAFLLNDRDRVVAVLHRFRSDRYLGGRNQQTQGSLVREDEVVSGRDVASKISGMFADGRGEFRLPLTTEK</sequence>
<evidence type="ECO:0000313" key="1">
    <source>
        <dbReference type="EMBL" id="AJD44583.1"/>
    </source>
</evidence>
<accession>A0A0B4XDA2</accession>
<dbReference type="Proteomes" id="UP000031368">
    <property type="component" value="Plasmid pRgalR602c"/>
</dbReference>
<proteinExistence type="predicted"/>
<dbReference type="HOGENOM" id="CLU_2540200_0_0_5"/>
<keyword evidence="2" id="KW-1185">Reference proteome</keyword>
<organism evidence="1 2">
    <name type="scientific">Rhizobium gallicum bv. gallicum R602sp</name>
    <dbReference type="NCBI Taxonomy" id="1041138"/>
    <lineage>
        <taxon>Bacteria</taxon>
        <taxon>Pseudomonadati</taxon>
        <taxon>Pseudomonadota</taxon>
        <taxon>Alphaproteobacteria</taxon>
        <taxon>Hyphomicrobiales</taxon>
        <taxon>Rhizobiaceae</taxon>
        <taxon>Rhizobium/Agrobacterium group</taxon>
        <taxon>Rhizobium</taxon>
    </lineage>
</organism>
<dbReference type="AlphaFoldDB" id="A0A0B4XDA2"/>
<dbReference type="EMBL" id="CP006880">
    <property type="protein sequence ID" value="AJD44583.1"/>
    <property type="molecule type" value="Genomic_DNA"/>
</dbReference>
<gene>
    <name evidence="1" type="ORF">RGR602_PC00543</name>
</gene>
<dbReference type="KEGG" id="rga:RGR602_PC00543"/>
<name>A0A0B4XDA2_9HYPH</name>
<evidence type="ECO:0000313" key="2">
    <source>
        <dbReference type="Proteomes" id="UP000031368"/>
    </source>
</evidence>
<reference evidence="1 2" key="1">
    <citation type="submission" date="2013-11" db="EMBL/GenBank/DDBJ databases">
        <title>Complete genome sequence of Rhizobium gallicum bv. gallicum R602.</title>
        <authorList>
            <person name="Bustos P."/>
            <person name="Santamaria R.I."/>
            <person name="Lozano L."/>
            <person name="Acosta J.L."/>
            <person name="Ormeno-Orrillo E."/>
            <person name="Rogel M.A."/>
            <person name="Romero D."/>
            <person name="Cevallos M.A."/>
            <person name="Martinez-Romero E."/>
            <person name="Gonzalez V."/>
        </authorList>
    </citation>
    <scope>NUCLEOTIDE SEQUENCE [LARGE SCALE GENOMIC DNA]</scope>
    <source>
        <strain evidence="1 2">R602</strain>
        <plasmid evidence="1 2">pRgalR602c</plasmid>
    </source>
</reference>
<protein>
    <submittedName>
        <fullName evidence="1">Uncharacterized protein</fullName>
    </submittedName>
</protein>